<comment type="caution">
    <text evidence="1">The sequence shown here is derived from an EMBL/GenBank/DDBJ whole genome shotgun (WGS) entry which is preliminary data.</text>
</comment>
<keyword evidence="2" id="KW-1185">Reference proteome</keyword>
<evidence type="ECO:0000313" key="1">
    <source>
        <dbReference type="EMBL" id="KAJ4128014.1"/>
    </source>
</evidence>
<accession>A0ABQ8R752</accession>
<dbReference type="InterPro" id="IPR025533">
    <property type="entry name" value="DUF4419"/>
</dbReference>
<proteinExistence type="predicted"/>
<organism evidence="1 2">
    <name type="scientific">Fusarium equiseti</name>
    <name type="common">Fusarium scirpi</name>
    <dbReference type="NCBI Taxonomy" id="61235"/>
    <lineage>
        <taxon>Eukaryota</taxon>
        <taxon>Fungi</taxon>
        <taxon>Dikarya</taxon>
        <taxon>Ascomycota</taxon>
        <taxon>Pezizomycotina</taxon>
        <taxon>Sordariomycetes</taxon>
        <taxon>Hypocreomycetidae</taxon>
        <taxon>Hypocreales</taxon>
        <taxon>Nectriaceae</taxon>
        <taxon>Fusarium</taxon>
        <taxon>Fusarium incarnatum-equiseti species complex</taxon>
    </lineage>
</organism>
<dbReference type="PANTHER" id="PTHR31252:SF11">
    <property type="entry name" value="DUF4419 DOMAIN-CONTAINING PROTEIN"/>
    <property type="match status" value="1"/>
</dbReference>
<gene>
    <name evidence="1" type="ORF">NW768_008298</name>
</gene>
<protein>
    <submittedName>
        <fullName evidence="1">Uncharacterized protein</fullName>
    </submittedName>
</protein>
<dbReference type="EMBL" id="JAOQBH010000012">
    <property type="protein sequence ID" value="KAJ4128014.1"/>
    <property type="molecule type" value="Genomic_DNA"/>
</dbReference>
<dbReference type="PANTHER" id="PTHR31252">
    <property type="entry name" value="DUF4419 DOMAIN-CONTAINING PROTEIN"/>
    <property type="match status" value="1"/>
</dbReference>
<evidence type="ECO:0000313" key="2">
    <source>
        <dbReference type="Proteomes" id="UP001152024"/>
    </source>
</evidence>
<dbReference type="Pfam" id="PF14388">
    <property type="entry name" value="DUF4419"/>
    <property type="match status" value="1"/>
</dbReference>
<reference evidence="1" key="1">
    <citation type="submission" date="2022-09" db="EMBL/GenBank/DDBJ databases">
        <title>Fusarium specimens isolated from Avocado Roots.</title>
        <authorList>
            <person name="Stajich J."/>
            <person name="Roper C."/>
            <person name="Heimlech-Rivalta G."/>
        </authorList>
    </citation>
    <scope>NUCLEOTIDE SEQUENCE</scope>
    <source>
        <strain evidence="1">CF00095</strain>
    </source>
</reference>
<sequence>MVKNVKDPTLRDWVLPSFSTATDVDRAVGSVFLMGVMQQYFSYTCMLTCGFPSVTLFGKATDYEDILSRLDKLEKMGEEPTRFAELLRPVVRTMILYFEDPINLKVRNSWNSIADMHNMSGATTLTRWITAFCFWNDEDKAQNGGKLENIK</sequence>
<dbReference type="Proteomes" id="UP001152024">
    <property type="component" value="Unassembled WGS sequence"/>
</dbReference>
<name>A0ABQ8R752_FUSEQ</name>